<gene>
    <name evidence="1" type="ORF">MAE02_71300</name>
</gene>
<keyword evidence="2" id="KW-1185">Reference proteome</keyword>
<dbReference type="Proteomes" id="UP000321085">
    <property type="component" value="Unassembled WGS sequence"/>
</dbReference>
<dbReference type="EMBL" id="BJYU01000535">
    <property type="protein sequence ID" value="GEO19434.1"/>
    <property type="molecule type" value="Genomic_DNA"/>
</dbReference>
<organism evidence="1 2">
    <name type="scientific">Microvirga aerophila</name>
    <dbReference type="NCBI Taxonomy" id="670291"/>
    <lineage>
        <taxon>Bacteria</taxon>
        <taxon>Pseudomonadati</taxon>
        <taxon>Pseudomonadota</taxon>
        <taxon>Alphaproteobacteria</taxon>
        <taxon>Hyphomicrobiales</taxon>
        <taxon>Methylobacteriaceae</taxon>
        <taxon>Microvirga</taxon>
    </lineage>
</organism>
<proteinExistence type="predicted"/>
<sequence length="132" mass="14588">MACLAAQKAIGKKNEDNAEVRALLNTVISEGLRESEQQVSTETDEHRDAREAGARYGLRLAEELSPRILKAENEDVIMGYIREMAQEIEQHARALAERGLGYELAGLWMKAAGKAATARLDALVDQVEQSKH</sequence>
<accession>A0A512C5D2</accession>
<evidence type="ECO:0000313" key="2">
    <source>
        <dbReference type="Proteomes" id="UP000321085"/>
    </source>
</evidence>
<dbReference type="AlphaFoldDB" id="A0A512C5D2"/>
<reference evidence="1 2" key="1">
    <citation type="submission" date="2019-07" db="EMBL/GenBank/DDBJ databases">
        <title>Whole genome shotgun sequence of Microvirga aerophila NBRC 106136.</title>
        <authorList>
            <person name="Hosoyama A."/>
            <person name="Uohara A."/>
            <person name="Ohji S."/>
            <person name="Ichikawa N."/>
        </authorList>
    </citation>
    <scope>NUCLEOTIDE SEQUENCE [LARGE SCALE GENOMIC DNA]</scope>
    <source>
        <strain evidence="1 2">NBRC 106136</strain>
    </source>
</reference>
<name>A0A512C5D2_9HYPH</name>
<evidence type="ECO:0000313" key="1">
    <source>
        <dbReference type="EMBL" id="GEO19434.1"/>
    </source>
</evidence>
<comment type="caution">
    <text evidence="1">The sequence shown here is derived from an EMBL/GenBank/DDBJ whole genome shotgun (WGS) entry which is preliminary data.</text>
</comment>
<protein>
    <submittedName>
        <fullName evidence="1">Uncharacterized protein</fullName>
    </submittedName>
</protein>